<keyword evidence="5 12" id="KW-0235">DNA replication</keyword>
<dbReference type="FunFam" id="3.90.580.10:FF:000001">
    <property type="entry name" value="DNA primase"/>
    <property type="match status" value="1"/>
</dbReference>
<dbReference type="EMBL" id="SRRU01000002">
    <property type="protein sequence ID" value="TGN85632.1"/>
    <property type="molecule type" value="Genomic_DNA"/>
</dbReference>
<dbReference type="InterPro" id="IPR050219">
    <property type="entry name" value="DnaG_primase"/>
</dbReference>
<dbReference type="SMART" id="SM00400">
    <property type="entry name" value="ZnF_CHCC"/>
    <property type="match status" value="1"/>
</dbReference>
<dbReference type="Proteomes" id="UP000298513">
    <property type="component" value="Unassembled WGS sequence"/>
</dbReference>
<evidence type="ECO:0000256" key="10">
    <source>
        <dbReference type="ARBA" id="ARBA00023125"/>
    </source>
</evidence>
<evidence type="ECO:0000313" key="18">
    <source>
        <dbReference type="Proteomes" id="UP000298513"/>
    </source>
</evidence>
<dbReference type="GO" id="GO:0000428">
    <property type="term" value="C:DNA-directed RNA polymerase complex"/>
    <property type="evidence" value="ECO:0007669"/>
    <property type="project" value="UniProtKB-KW"/>
</dbReference>
<dbReference type="SMART" id="SM00766">
    <property type="entry name" value="DnaG_DnaB_bind"/>
    <property type="match status" value="1"/>
</dbReference>
<dbReference type="InterPro" id="IPR019475">
    <property type="entry name" value="DNA_primase_DnaB-bd"/>
</dbReference>
<dbReference type="SMART" id="SM00493">
    <property type="entry name" value="TOPRIM"/>
    <property type="match status" value="1"/>
</dbReference>
<evidence type="ECO:0000256" key="6">
    <source>
        <dbReference type="ARBA" id="ARBA00022723"/>
    </source>
</evidence>
<organism evidence="17 18">
    <name type="scientific">Streptomyces griseoluteus</name>
    <dbReference type="NCBI Taxonomy" id="29306"/>
    <lineage>
        <taxon>Bacteria</taxon>
        <taxon>Bacillati</taxon>
        <taxon>Actinomycetota</taxon>
        <taxon>Actinomycetes</taxon>
        <taxon>Kitasatosporales</taxon>
        <taxon>Streptomycetaceae</taxon>
        <taxon>Streptomyces</taxon>
    </lineage>
</organism>
<keyword evidence="3 12" id="KW-0808">Transferase</keyword>
<dbReference type="InterPro" id="IPR030846">
    <property type="entry name" value="DnaG_bac"/>
</dbReference>
<evidence type="ECO:0000259" key="16">
    <source>
        <dbReference type="PROSITE" id="PS50880"/>
    </source>
</evidence>
<proteinExistence type="inferred from homology"/>
<keyword evidence="9" id="KW-0460">Magnesium</keyword>
<feature type="region of interest" description="Disordered" evidence="15">
    <location>
        <begin position="447"/>
        <end position="478"/>
    </location>
</feature>
<dbReference type="InterPro" id="IPR006171">
    <property type="entry name" value="TOPRIM_dom"/>
</dbReference>
<evidence type="ECO:0000256" key="2">
    <source>
        <dbReference type="ARBA" id="ARBA00022515"/>
    </source>
</evidence>
<comment type="cofactor">
    <cofactor evidence="12 13 14">
        <name>Zn(2+)</name>
        <dbReference type="ChEBI" id="CHEBI:29105"/>
    </cofactor>
    <text evidence="12 13 14">Binds 1 zinc ion per monomer.</text>
</comment>
<dbReference type="PROSITE" id="PS50880">
    <property type="entry name" value="TOPRIM"/>
    <property type="match status" value="1"/>
</dbReference>
<evidence type="ECO:0000256" key="9">
    <source>
        <dbReference type="ARBA" id="ARBA00022842"/>
    </source>
</evidence>
<dbReference type="PANTHER" id="PTHR30313">
    <property type="entry name" value="DNA PRIMASE"/>
    <property type="match status" value="1"/>
</dbReference>
<dbReference type="InterPro" id="IPR013173">
    <property type="entry name" value="DNA_primase_DnaG_DnaB-bd_dom"/>
</dbReference>
<dbReference type="GO" id="GO:0008270">
    <property type="term" value="F:zinc ion binding"/>
    <property type="evidence" value="ECO:0007669"/>
    <property type="project" value="UniProtKB-UniRule"/>
</dbReference>
<dbReference type="FunFam" id="3.40.1360.10:FF:000004">
    <property type="entry name" value="DNA primase"/>
    <property type="match status" value="1"/>
</dbReference>
<evidence type="ECO:0000256" key="3">
    <source>
        <dbReference type="ARBA" id="ARBA00022679"/>
    </source>
</evidence>
<dbReference type="HAMAP" id="MF_00974">
    <property type="entry name" value="DNA_primase_DnaG"/>
    <property type="match status" value="1"/>
</dbReference>
<sequence length="635" mass="69138">MAGRINDEDVKAVRDAVPIDAVVSEYLQLRNAGGGNLKGLCPFHDEKSPSFQVSPSKGLFHCFGCQEGGDTITFVMKVDHLSFSEAVERLAGQAGITLRYEEGGYNPAHQRGERIRLVEAHKIAAQWYAEQLATSPEADTGRVFLAERGFDQAAAVHFGVGYSPQGWDHLTRYLRGKGFSDKELILSGLAQDGRRGPIDRFRGRLMWPIRDIGGEVVGFGARKLYESDNGPKYLNTPDTAIYKKSQVLYGIDLAKQHIAKSSRAVVVEGYTDVMACHLAGVTTAIATCGTAFGGDHIKILRRLLMDNGSARVIFTFDGDAAGQKAALRAFEDDQKFAAETYIAIAPDGMDPCELRLAKGDEAVADLVQPRTPLFEFALRQIVARYDLDTPAGRAAALDEAAPVVARIKNSGAQHEVAVDLAGMLGILDTQFVVKRVAQLARWARDRGGKGSAAPQAQSRAPQQSWEAAPRPTGGPALTLRNPVYATERELLKLALQRPELVSPAFDAYGLDEFTAPPYAAVRQAIAEAGGAEFGTQDPQEYVVRVREAAPDDTVRAMVTELAVETIMRRTVDETYAGMVLVQIRRRAVSRRLTELQSTLTRLGNTDPAQSAAVQNEMMVLTRYDRALQHEGPAAL</sequence>
<evidence type="ECO:0000256" key="13">
    <source>
        <dbReference type="PIRNR" id="PIRNR002811"/>
    </source>
</evidence>
<comment type="caution">
    <text evidence="17">The sequence shown here is derived from an EMBL/GenBank/DDBJ whole genome shotgun (WGS) entry which is preliminary data.</text>
</comment>
<comment type="domain">
    <text evidence="12">Contains an N-terminal zinc-binding domain, a central core domain that contains the primase activity, and a C-terminal DnaB-binding domain.</text>
</comment>
<keyword evidence="6 12" id="KW-0479">Metal-binding</keyword>
<dbReference type="NCBIfam" id="TIGR01391">
    <property type="entry name" value="dnaG"/>
    <property type="match status" value="1"/>
</dbReference>
<dbReference type="Pfam" id="PF08278">
    <property type="entry name" value="DnaG_DnaB_bind"/>
    <property type="match status" value="1"/>
</dbReference>
<name>A0A4Z1DPH2_STRGP</name>
<dbReference type="SUPFAM" id="SSF56731">
    <property type="entry name" value="DNA primase core"/>
    <property type="match status" value="1"/>
</dbReference>
<dbReference type="GO" id="GO:0005737">
    <property type="term" value="C:cytoplasm"/>
    <property type="evidence" value="ECO:0007669"/>
    <property type="project" value="TreeGrafter"/>
</dbReference>
<dbReference type="GO" id="GO:0006269">
    <property type="term" value="P:DNA replication, synthesis of primer"/>
    <property type="evidence" value="ECO:0007669"/>
    <property type="project" value="UniProtKB-UniRule"/>
</dbReference>
<reference evidence="17 18" key="1">
    <citation type="submission" date="2019-04" db="EMBL/GenBank/DDBJ databases">
        <title>Streptomyces sp. nov. Bv016 isolated from bark of Buahinia variegata.</title>
        <authorList>
            <person name="Kanchanasin P."/>
            <person name="Tanasupawat S."/>
            <person name="Yuki M."/>
            <person name="Kudo T."/>
        </authorList>
    </citation>
    <scope>NUCLEOTIDE SEQUENCE [LARGE SCALE GENOMIC DNA]</scope>
    <source>
        <strain evidence="17 18">JCM 4765</strain>
    </source>
</reference>
<dbReference type="Gene3D" id="3.40.1360.10">
    <property type="match status" value="1"/>
</dbReference>
<dbReference type="InterPro" id="IPR013264">
    <property type="entry name" value="DNAG_N"/>
</dbReference>
<gene>
    <name evidence="12" type="primary">dnaG</name>
    <name evidence="17" type="ORF">E5082_05885</name>
</gene>
<evidence type="ECO:0000256" key="14">
    <source>
        <dbReference type="PIRSR" id="PIRSR002811-1"/>
    </source>
</evidence>
<dbReference type="GO" id="GO:1990077">
    <property type="term" value="C:primosome complex"/>
    <property type="evidence" value="ECO:0007669"/>
    <property type="project" value="UniProtKB-KW"/>
</dbReference>
<feature type="zinc finger region" description="CHC2-type" evidence="12 14">
    <location>
        <begin position="41"/>
        <end position="65"/>
    </location>
</feature>
<keyword evidence="2 12" id="KW-0639">Primosome</keyword>
<evidence type="ECO:0000256" key="12">
    <source>
        <dbReference type="HAMAP-Rule" id="MF_00974"/>
    </source>
</evidence>
<comment type="subunit">
    <text evidence="12">Monomer. Interacts with DnaB.</text>
</comment>
<evidence type="ECO:0000256" key="8">
    <source>
        <dbReference type="ARBA" id="ARBA00022833"/>
    </source>
</evidence>
<dbReference type="CDD" id="cd03364">
    <property type="entry name" value="TOPRIM_DnaG_primases"/>
    <property type="match status" value="1"/>
</dbReference>
<keyword evidence="11 12" id="KW-0804">Transcription</keyword>
<keyword evidence="18" id="KW-1185">Reference proteome</keyword>
<dbReference type="InterPro" id="IPR036977">
    <property type="entry name" value="DNA_primase_Znf_CHC2"/>
</dbReference>
<evidence type="ECO:0000256" key="7">
    <source>
        <dbReference type="ARBA" id="ARBA00022771"/>
    </source>
</evidence>
<dbReference type="GeneID" id="91529165"/>
<dbReference type="Pfam" id="PF08275">
    <property type="entry name" value="DNAG_N"/>
    <property type="match status" value="1"/>
</dbReference>
<dbReference type="Pfam" id="PF10410">
    <property type="entry name" value="DnaB_bind"/>
    <property type="match status" value="1"/>
</dbReference>
<feature type="domain" description="Toprim" evidence="16">
    <location>
        <begin position="262"/>
        <end position="346"/>
    </location>
</feature>
<dbReference type="FunFam" id="3.90.980.10:FF:000001">
    <property type="entry name" value="DNA primase"/>
    <property type="match status" value="1"/>
</dbReference>
<comment type="similarity">
    <text evidence="12 13">Belongs to the DnaG primase family.</text>
</comment>
<evidence type="ECO:0000256" key="5">
    <source>
        <dbReference type="ARBA" id="ARBA00022705"/>
    </source>
</evidence>
<dbReference type="GO" id="GO:0003677">
    <property type="term" value="F:DNA binding"/>
    <property type="evidence" value="ECO:0007669"/>
    <property type="project" value="UniProtKB-KW"/>
</dbReference>
<dbReference type="Gene3D" id="3.90.980.10">
    <property type="entry name" value="DNA primase, catalytic core, N-terminal domain"/>
    <property type="match status" value="1"/>
</dbReference>
<comment type="function">
    <text evidence="12 13">RNA polymerase that catalyzes the synthesis of short RNA molecules used as primers for DNA polymerase during DNA replication.</text>
</comment>
<dbReference type="SUPFAM" id="SSF57783">
    <property type="entry name" value="Zinc beta-ribbon"/>
    <property type="match status" value="1"/>
</dbReference>
<evidence type="ECO:0000256" key="11">
    <source>
        <dbReference type="ARBA" id="ARBA00023163"/>
    </source>
</evidence>
<dbReference type="Pfam" id="PF01807">
    <property type="entry name" value="Zn_ribbon_DnaG"/>
    <property type="match status" value="1"/>
</dbReference>
<dbReference type="InterPro" id="IPR034151">
    <property type="entry name" value="TOPRIM_DnaG_bac"/>
</dbReference>
<dbReference type="PIRSF" id="PIRSF002811">
    <property type="entry name" value="DnaG"/>
    <property type="match status" value="1"/>
</dbReference>
<keyword evidence="4 12" id="KW-0548">Nucleotidyltransferase</keyword>
<dbReference type="Pfam" id="PF13662">
    <property type="entry name" value="Toprim_4"/>
    <property type="match status" value="1"/>
</dbReference>
<dbReference type="EC" id="2.7.7.101" evidence="12"/>
<evidence type="ECO:0000256" key="4">
    <source>
        <dbReference type="ARBA" id="ARBA00022695"/>
    </source>
</evidence>
<dbReference type="Gene3D" id="3.90.580.10">
    <property type="entry name" value="Zinc finger, CHC2-type domain"/>
    <property type="match status" value="1"/>
</dbReference>
<comment type="catalytic activity">
    <reaction evidence="12">
        <text>ssDNA + n NTP = ssDNA/pppN(pN)n-1 hybrid + (n-1) diphosphate.</text>
        <dbReference type="EC" id="2.7.7.101"/>
    </reaction>
</comment>
<evidence type="ECO:0000256" key="15">
    <source>
        <dbReference type="SAM" id="MobiDB-lite"/>
    </source>
</evidence>
<keyword evidence="1 12" id="KW-0240">DNA-directed RNA polymerase</keyword>
<dbReference type="PANTHER" id="PTHR30313:SF2">
    <property type="entry name" value="DNA PRIMASE"/>
    <property type="match status" value="1"/>
</dbReference>
<protein>
    <recommendedName>
        <fullName evidence="12 13">DNA primase</fullName>
        <ecNumber evidence="12">2.7.7.101</ecNumber>
    </recommendedName>
</protein>
<dbReference type="GO" id="GO:0003899">
    <property type="term" value="F:DNA-directed RNA polymerase activity"/>
    <property type="evidence" value="ECO:0007669"/>
    <property type="project" value="UniProtKB-UniRule"/>
</dbReference>
<feature type="compositionally biased region" description="Low complexity" evidence="15">
    <location>
        <begin position="451"/>
        <end position="464"/>
    </location>
</feature>
<keyword evidence="8 12" id="KW-0862">Zinc</keyword>
<dbReference type="InterPro" id="IPR006295">
    <property type="entry name" value="DNA_primase_DnaG"/>
</dbReference>
<dbReference type="InterPro" id="IPR037068">
    <property type="entry name" value="DNA_primase_core_N_sf"/>
</dbReference>
<keyword evidence="10 12" id="KW-0238">DNA-binding</keyword>
<accession>A0A4Z1DPH2</accession>
<evidence type="ECO:0000256" key="1">
    <source>
        <dbReference type="ARBA" id="ARBA00022478"/>
    </source>
</evidence>
<evidence type="ECO:0000313" key="17">
    <source>
        <dbReference type="EMBL" id="TGN85632.1"/>
    </source>
</evidence>
<dbReference type="RefSeq" id="WP_135790217.1">
    <property type="nucleotide sequence ID" value="NZ_BNBQ01000001.1"/>
</dbReference>
<dbReference type="InterPro" id="IPR002694">
    <property type="entry name" value="Znf_CHC2"/>
</dbReference>
<keyword evidence="7 12" id="KW-0863">Zinc-finger</keyword>
<dbReference type="AlphaFoldDB" id="A0A4Z1DPH2"/>